<sequence>MHSITSESSVRVAICAIFKNEKPYILEWLSHHRMLGITDFYIADNISSDGSSELLDSLHHDGLITRLSWPTLPGIKPQLPAYEKLAELAKSDGVVWALFIDADEFITLNENLDSIQAAIQKITEDNNEIAGITINWATYGSSKIIINPEHNVLGNFEYRFKKDSNINRHYKSLIKLHAFVSSGNTPHEFKIKDSYKYINTIGQEHSGALSGMSENVTWENIKINHYMIKSKSEYVSKKMKKGRASSNANLDLSYFYAHDNNEEYSPINRSWIHLVKYQQKKLQNKYDNNHHVSNEYPSLYYVQKHQHIGNIDSVQNHNQSIIEINGWALSVAGKKPECFRVVINECIELEVKDIKFKLRPDVFSKIVLCNDESCGFTLLCNTNGETEINSLTIYHGSNYVIASGAINYILNK</sequence>
<organism evidence="4 5">
    <name type="scientific">Escherichia coli</name>
    <dbReference type="NCBI Taxonomy" id="562"/>
    <lineage>
        <taxon>Bacteria</taxon>
        <taxon>Pseudomonadati</taxon>
        <taxon>Pseudomonadota</taxon>
        <taxon>Gammaproteobacteria</taxon>
        <taxon>Enterobacterales</taxon>
        <taxon>Enterobacteriaceae</taxon>
        <taxon>Escherichia</taxon>
    </lineage>
</organism>
<name>A0A8B3M4V4_ECOLX</name>
<dbReference type="GO" id="GO:0016757">
    <property type="term" value="F:glycosyltransferase activity"/>
    <property type="evidence" value="ECO:0007669"/>
    <property type="project" value="TreeGrafter"/>
</dbReference>
<gene>
    <name evidence="4" type="ORF">CIG67_07115</name>
</gene>
<comment type="subcellular location">
    <subcellularLocation>
        <location evidence="1">Membrane</location>
        <topology evidence="1">Single-pass membrane protein</topology>
    </subcellularLocation>
</comment>
<protein>
    <recommendedName>
        <fullName evidence="6">Glycosyltransferase family 2 protein</fullName>
    </recommendedName>
</protein>
<proteinExistence type="predicted"/>
<dbReference type="RefSeq" id="WP_127472220.1">
    <property type="nucleotide sequence ID" value="NZ_NPIM01000104.1"/>
</dbReference>
<evidence type="ECO:0000313" key="5">
    <source>
        <dbReference type="Proteomes" id="UP000288459"/>
    </source>
</evidence>
<evidence type="ECO:0000256" key="2">
    <source>
        <dbReference type="ARBA" id="ARBA00022692"/>
    </source>
</evidence>
<comment type="caution">
    <text evidence="4">The sequence shown here is derived from an EMBL/GenBank/DDBJ whole genome shotgun (WGS) entry which is preliminary data.</text>
</comment>
<dbReference type="EMBL" id="NPIM01000104">
    <property type="protein sequence ID" value="RVE14830.1"/>
    <property type="molecule type" value="Genomic_DNA"/>
</dbReference>
<dbReference type="GO" id="GO:0016020">
    <property type="term" value="C:membrane"/>
    <property type="evidence" value="ECO:0007669"/>
    <property type="project" value="UniProtKB-SubCell"/>
</dbReference>
<evidence type="ECO:0000313" key="4">
    <source>
        <dbReference type="EMBL" id="RVE14830.1"/>
    </source>
</evidence>
<keyword evidence="3" id="KW-1133">Transmembrane helix</keyword>
<evidence type="ECO:0000256" key="1">
    <source>
        <dbReference type="ARBA" id="ARBA00004167"/>
    </source>
</evidence>
<accession>A0A8B3M4V4</accession>
<dbReference type="PANTHER" id="PTHR21461">
    <property type="entry name" value="GLYCOSYLTRANSFERASE FAMILY 92 PROTEIN"/>
    <property type="match status" value="1"/>
</dbReference>
<dbReference type="AlphaFoldDB" id="A0A8B3M4V4"/>
<keyword evidence="2" id="KW-0812">Transmembrane</keyword>
<dbReference type="Proteomes" id="UP000288459">
    <property type="component" value="Unassembled WGS sequence"/>
</dbReference>
<dbReference type="GO" id="GO:0005737">
    <property type="term" value="C:cytoplasm"/>
    <property type="evidence" value="ECO:0007669"/>
    <property type="project" value="TreeGrafter"/>
</dbReference>
<dbReference type="Pfam" id="PF13704">
    <property type="entry name" value="Glyco_tranf_2_4"/>
    <property type="match status" value="1"/>
</dbReference>
<evidence type="ECO:0000256" key="3">
    <source>
        <dbReference type="ARBA" id="ARBA00022989"/>
    </source>
</evidence>
<keyword evidence="3" id="KW-0472">Membrane</keyword>
<evidence type="ECO:0008006" key="6">
    <source>
        <dbReference type="Google" id="ProtNLM"/>
    </source>
</evidence>
<reference evidence="4 5" key="1">
    <citation type="submission" date="2017-08" db="EMBL/GenBank/DDBJ databases">
        <title>Sequencing of Escherichia coli CCPM 6219.</title>
        <authorList>
            <person name="Liu S.-L."/>
            <person name="Zhou Y.-J."/>
            <person name="Zhao M.-F."/>
        </authorList>
    </citation>
    <scope>NUCLEOTIDE SEQUENCE [LARGE SCALE GENOMIC DNA]</scope>
    <source>
        <strain evidence="4 5">CCPM 6219</strain>
    </source>
</reference>
<dbReference type="PANTHER" id="PTHR21461:SF69">
    <property type="entry name" value="GLYCOSYLTRANSFERASE FAMILY 92 PROTEIN"/>
    <property type="match status" value="1"/>
</dbReference>